<name>A0AAN7TJ18_9EURO</name>
<comment type="caution">
    <text evidence="5">The sequence shown here is derived from an EMBL/GenBank/DDBJ whole genome shotgun (WGS) entry which is preliminary data.</text>
</comment>
<dbReference type="EMBL" id="JAVRRJ010000001">
    <property type="protein sequence ID" value="KAK5091706.1"/>
    <property type="molecule type" value="Genomic_DNA"/>
</dbReference>
<accession>A0AAN7TJ18</accession>
<evidence type="ECO:0000259" key="4">
    <source>
        <dbReference type="Pfam" id="PF07859"/>
    </source>
</evidence>
<gene>
    <name evidence="5" type="ORF">LTR05_001891</name>
</gene>
<evidence type="ECO:0000313" key="5">
    <source>
        <dbReference type="EMBL" id="KAK5091706.1"/>
    </source>
</evidence>
<dbReference type="Proteomes" id="UP001309876">
    <property type="component" value="Unassembled WGS sequence"/>
</dbReference>
<dbReference type="AlphaFoldDB" id="A0AAN7TJ18"/>
<sequence>MPILGSISLLDCGVFVICLIPQLLLQDIVIRCVRYAFASIPASIGRVFFSKQVAHPFFRWRLLRHGYWTCPVKYSEVKRRDFQGLWIAPEPNEKPDVIVFYCHGGGFSMGSSYFYLEFLVAWLTCLKAQGFRNPACFALEYTLVPDATWPTQFDQTRAAYRFLKESFGPEGTSKIVVSGDSAGATLALSMLLHPGPLSKEPRFDRLDRPALAVLLSPWTHLVSGLNRNTPSDYLNSDSLHLYASQYAGKLTRTDSVVSPGLSVGKWNKASPLDGYRIIYGAEEVFEPGIEKMIAQMQKDGAFVKKYAEPAGIHAWPVVNLFLGKAREERLKGLQVMTDYIVTSQLRPKNQK</sequence>
<evidence type="ECO:0000256" key="3">
    <source>
        <dbReference type="PROSITE-ProRule" id="PRU10038"/>
    </source>
</evidence>
<dbReference type="InterPro" id="IPR033140">
    <property type="entry name" value="Lipase_GDXG_put_SER_AS"/>
</dbReference>
<keyword evidence="6" id="KW-1185">Reference proteome</keyword>
<evidence type="ECO:0000313" key="6">
    <source>
        <dbReference type="Proteomes" id="UP001309876"/>
    </source>
</evidence>
<dbReference type="PANTHER" id="PTHR48081:SF2">
    <property type="entry name" value="ALPHA_BETA-HYDROLASE"/>
    <property type="match status" value="1"/>
</dbReference>
<dbReference type="Gene3D" id="3.40.50.1820">
    <property type="entry name" value="alpha/beta hydrolase"/>
    <property type="match status" value="1"/>
</dbReference>
<feature type="active site" evidence="3">
    <location>
        <position position="181"/>
    </location>
</feature>
<dbReference type="InterPro" id="IPR013094">
    <property type="entry name" value="AB_hydrolase_3"/>
</dbReference>
<proteinExistence type="inferred from homology"/>
<reference evidence="5 6" key="1">
    <citation type="submission" date="2023-08" db="EMBL/GenBank/DDBJ databases">
        <title>Black Yeasts Isolated from many extreme environments.</title>
        <authorList>
            <person name="Coleine C."/>
            <person name="Stajich J.E."/>
            <person name="Selbmann L."/>
        </authorList>
    </citation>
    <scope>NUCLEOTIDE SEQUENCE [LARGE SCALE GENOMIC DNA]</scope>
    <source>
        <strain evidence="5 6">CCFEE 5910</strain>
    </source>
</reference>
<dbReference type="GO" id="GO:0016787">
    <property type="term" value="F:hydrolase activity"/>
    <property type="evidence" value="ECO:0007669"/>
    <property type="project" value="UniProtKB-KW"/>
</dbReference>
<keyword evidence="2" id="KW-0378">Hydrolase</keyword>
<protein>
    <recommendedName>
        <fullName evidence="4">Alpha/beta hydrolase fold-3 domain-containing protein</fullName>
    </recommendedName>
</protein>
<feature type="domain" description="Alpha/beta hydrolase fold-3" evidence="4">
    <location>
        <begin position="99"/>
        <end position="315"/>
    </location>
</feature>
<dbReference type="Pfam" id="PF07859">
    <property type="entry name" value="Abhydrolase_3"/>
    <property type="match status" value="1"/>
</dbReference>
<organism evidence="5 6">
    <name type="scientific">Lithohypha guttulata</name>
    <dbReference type="NCBI Taxonomy" id="1690604"/>
    <lineage>
        <taxon>Eukaryota</taxon>
        <taxon>Fungi</taxon>
        <taxon>Dikarya</taxon>
        <taxon>Ascomycota</taxon>
        <taxon>Pezizomycotina</taxon>
        <taxon>Eurotiomycetes</taxon>
        <taxon>Chaetothyriomycetidae</taxon>
        <taxon>Chaetothyriales</taxon>
        <taxon>Trichomeriaceae</taxon>
        <taxon>Lithohypha</taxon>
    </lineage>
</organism>
<comment type="similarity">
    <text evidence="1">Belongs to the 'GDXG' lipolytic enzyme family.</text>
</comment>
<dbReference type="SUPFAM" id="SSF53474">
    <property type="entry name" value="alpha/beta-Hydrolases"/>
    <property type="match status" value="1"/>
</dbReference>
<evidence type="ECO:0000256" key="2">
    <source>
        <dbReference type="ARBA" id="ARBA00022801"/>
    </source>
</evidence>
<dbReference type="PANTHER" id="PTHR48081">
    <property type="entry name" value="AB HYDROLASE SUPERFAMILY PROTEIN C4A8.06C"/>
    <property type="match status" value="1"/>
</dbReference>
<dbReference type="InterPro" id="IPR029058">
    <property type="entry name" value="AB_hydrolase_fold"/>
</dbReference>
<dbReference type="PROSITE" id="PS01174">
    <property type="entry name" value="LIPASE_GDXG_SER"/>
    <property type="match status" value="1"/>
</dbReference>
<dbReference type="InterPro" id="IPR050300">
    <property type="entry name" value="GDXG_lipolytic_enzyme"/>
</dbReference>
<evidence type="ECO:0000256" key="1">
    <source>
        <dbReference type="ARBA" id="ARBA00010515"/>
    </source>
</evidence>